<accession>A0A8S2PK63</accession>
<dbReference type="Proteomes" id="UP000681720">
    <property type="component" value="Unassembled WGS sequence"/>
</dbReference>
<organism evidence="1 2">
    <name type="scientific">Rotaria magnacalcarata</name>
    <dbReference type="NCBI Taxonomy" id="392030"/>
    <lineage>
        <taxon>Eukaryota</taxon>
        <taxon>Metazoa</taxon>
        <taxon>Spiralia</taxon>
        <taxon>Gnathifera</taxon>
        <taxon>Rotifera</taxon>
        <taxon>Eurotatoria</taxon>
        <taxon>Bdelloidea</taxon>
        <taxon>Philodinida</taxon>
        <taxon>Philodinidae</taxon>
        <taxon>Rotaria</taxon>
    </lineage>
</organism>
<proteinExistence type="predicted"/>
<comment type="caution">
    <text evidence="1">The sequence shown here is derived from an EMBL/GenBank/DDBJ whole genome shotgun (WGS) entry which is preliminary data.</text>
</comment>
<evidence type="ECO:0000313" key="2">
    <source>
        <dbReference type="Proteomes" id="UP000681720"/>
    </source>
</evidence>
<evidence type="ECO:0008006" key="3">
    <source>
        <dbReference type="Google" id="ProtNLM"/>
    </source>
</evidence>
<evidence type="ECO:0000313" key="1">
    <source>
        <dbReference type="EMBL" id="CAF4054646.1"/>
    </source>
</evidence>
<dbReference type="Gene3D" id="2.20.25.240">
    <property type="match status" value="1"/>
</dbReference>
<reference evidence="1" key="1">
    <citation type="submission" date="2021-02" db="EMBL/GenBank/DDBJ databases">
        <authorList>
            <person name="Nowell W R."/>
        </authorList>
    </citation>
    <scope>NUCLEOTIDE SEQUENCE</scope>
</reference>
<protein>
    <recommendedName>
        <fullName evidence="3">FLYWCH-type domain-containing protein</fullName>
    </recommendedName>
</protein>
<dbReference type="AlphaFoldDB" id="A0A8S2PK63"/>
<name>A0A8S2PK63_9BILA</name>
<sequence>MNFVNIAKHRLYLTQMEFHFQNSTTSEDKALASQQLFQILKTFEDSYFNELHTYEPLDFHDEYDKMTDEGDSADEEQNIDECEESQYLDIQNNFTLEEMEDIVEWVDQHPNYIMASIKNRTLSFTGERITEVVVKRKNNLTHSYTVQPITSADSQLLGKFFLILQEKENDFGTRIQRDLIVPPNVVVRASKSRKSSDEKHRTFLNEVLRPLYILLDYYNYIMSIVKSSKNKDQLLLDGFRYRRDRKSQTIWRRCRNDCGSRASFDDAIYIKVNDHIHAPNPEETTAAE</sequence>
<dbReference type="EMBL" id="CAJOBJ010006221">
    <property type="protein sequence ID" value="CAF4054646.1"/>
    <property type="molecule type" value="Genomic_DNA"/>
</dbReference>
<gene>
    <name evidence="1" type="ORF">GIL414_LOCUS14612</name>
</gene>